<dbReference type="CDD" id="cd01991">
    <property type="entry name" value="Asn_synthase_B_C"/>
    <property type="match status" value="1"/>
</dbReference>
<dbReference type="Gene3D" id="3.60.20.10">
    <property type="entry name" value="Glutamine Phosphoribosylpyrophosphate, subunit 1, domain 1"/>
    <property type="match status" value="1"/>
</dbReference>
<comment type="catalytic activity">
    <reaction evidence="8">
        <text>L-aspartate + L-glutamine + ATP + H2O = L-asparagine + L-glutamate + AMP + diphosphate + H(+)</text>
        <dbReference type="Rhea" id="RHEA:12228"/>
        <dbReference type="ChEBI" id="CHEBI:15377"/>
        <dbReference type="ChEBI" id="CHEBI:15378"/>
        <dbReference type="ChEBI" id="CHEBI:29985"/>
        <dbReference type="ChEBI" id="CHEBI:29991"/>
        <dbReference type="ChEBI" id="CHEBI:30616"/>
        <dbReference type="ChEBI" id="CHEBI:33019"/>
        <dbReference type="ChEBI" id="CHEBI:58048"/>
        <dbReference type="ChEBI" id="CHEBI:58359"/>
        <dbReference type="ChEBI" id="CHEBI:456215"/>
        <dbReference type="EC" id="6.3.5.4"/>
    </reaction>
</comment>
<keyword evidence="5 10" id="KW-0067">ATP-binding</keyword>
<evidence type="ECO:0000256" key="8">
    <source>
        <dbReference type="ARBA" id="ARBA00048741"/>
    </source>
</evidence>
<dbReference type="PROSITE" id="PS51278">
    <property type="entry name" value="GATASE_TYPE_2"/>
    <property type="match status" value="1"/>
</dbReference>
<evidence type="ECO:0000256" key="3">
    <source>
        <dbReference type="ARBA" id="ARBA00012737"/>
    </source>
</evidence>
<feature type="site" description="Important for beta-aspartyl-AMP intermediate formation" evidence="11">
    <location>
        <position position="373"/>
    </location>
</feature>
<dbReference type="RefSeq" id="WP_010694395.1">
    <property type="nucleotide sequence ID" value="NZ_CP061007.1"/>
</dbReference>
<feature type="domain" description="Glutamine amidotransferase type-2" evidence="12">
    <location>
        <begin position="2"/>
        <end position="212"/>
    </location>
</feature>
<dbReference type="GO" id="GO:0006529">
    <property type="term" value="P:asparagine biosynthetic process"/>
    <property type="evidence" value="ECO:0007669"/>
    <property type="project" value="UniProtKB-KW"/>
</dbReference>
<evidence type="ECO:0000256" key="5">
    <source>
        <dbReference type="ARBA" id="ARBA00022840"/>
    </source>
</evidence>
<dbReference type="NCBIfam" id="TIGR01536">
    <property type="entry name" value="asn_synth_AEB"/>
    <property type="match status" value="1"/>
</dbReference>
<dbReference type="InterPro" id="IPR017932">
    <property type="entry name" value="GATase_2_dom"/>
</dbReference>
<dbReference type="GO" id="GO:0005829">
    <property type="term" value="C:cytosol"/>
    <property type="evidence" value="ECO:0007669"/>
    <property type="project" value="TreeGrafter"/>
</dbReference>
<reference evidence="13" key="1">
    <citation type="submission" date="2017-12" db="EMBL/GenBank/DDBJ databases">
        <title>Sequencing the genomes of 1000 Actinobacteria strains.</title>
        <authorList>
            <person name="Klenk H.-P."/>
        </authorList>
    </citation>
    <scope>NUCLEOTIDE SEQUENCE [LARGE SCALE GENOMIC DNA]</scope>
    <source>
        <strain evidence="13">DSM 44228</strain>
    </source>
</reference>
<comment type="similarity">
    <text evidence="2">Belongs to the asparagine synthetase family.</text>
</comment>
<evidence type="ECO:0000259" key="12">
    <source>
        <dbReference type="PROSITE" id="PS51278"/>
    </source>
</evidence>
<dbReference type="InterPro" id="IPR033738">
    <property type="entry name" value="AsnB_N"/>
</dbReference>
<evidence type="ECO:0000256" key="11">
    <source>
        <dbReference type="PIRSR" id="PIRSR001589-3"/>
    </source>
</evidence>
<evidence type="ECO:0000256" key="6">
    <source>
        <dbReference type="ARBA" id="ARBA00022888"/>
    </source>
</evidence>
<dbReference type="Gene3D" id="3.40.50.620">
    <property type="entry name" value="HUPs"/>
    <property type="match status" value="1"/>
</dbReference>
<keyword evidence="4 10" id="KW-0547">Nucleotide-binding</keyword>
<keyword evidence="9" id="KW-0028">Amino-acid biosynthesis</keyword>
<sequence>MCGITGWVAYDTDLTQQQDVLAGMTATLAARGPDAGDVWVRPRAGLGHRRLAVIDLPGGVQPMTALDDTVALVYSGEVYNFVELRDELAARGHRFRTASDTEVVLNGYLEWGAAVAERLNGMFAFAVWDERSGSLTLVRDRLGVKPLYYAETRDGVLFGSEAKAILANPLASRKVGLDCLHELVGQTKAPGWALWDGMREVEPGTVLTVTSQGIREHVYWRLGTTEHLDDQDTTVETVRSLLSDAVRRQLVADVPQGVLLSGGLDSSALTGLAAEVMPGLHTFSVDFTGQEENFRPDELRAASDEAFVREVVTHVGSTHRTVTVDTRELLDPALRRTVVRAWDLPLGLGDINSSLHLLFRAIRAESTVALSGESADEVFGGYPWFHHEAARTARTFPWLAFAHSINTDRMAVLREDLRDRIDIEAYVADQYATAVARVEFLDGESELERQMRVICHLHLTRLVRALLDRKDRMSMSTGLEVRVPFCDHRLVEYVYNTPWALKSFDGREKSLLRAAVRHVLPVSVADRLKSPYPSVQDTKYATALQSQAAEVLAADSAAFALVDRGWVRAAVALTPEEITGPRRQGLERVLDAHHWVQEYRPEFTF</sequence>
<dbReference type="GO" id="GO:0004066">
    <property type="term" value="F:asparagine synthase (glutamine-hydrolyzing) activity"/>
    <property type="evidence" value="ECO:0007669"/>
    <property type="project" value="UniProtKB-EC"/>
</dbReference>
<dbReference type="OrthoDB" id="9763290at2"/>
<dbReference type="InterPro" id="IPR051786">
    <property type="entry name" value="ASN_synthetase/amidase"/>
</dbReference>
<dbReference type="InterPro" id="IPR014729">
    <property type="entry name" value="Rossmann-like_a/b/a_fold"/>
</dbReference>
<evidence type="ECO:0000256" key="7">
    <source>
        <dbReference type="ARBA" id="ARBA00022962"/>
    </source>
</evidence>
<dbReference type="Pfam" id="PF00733">
    <property type="entry name" value="Asn_synthase"/>
    <property type="match status" value="1"/>
</dbReference>
<feature type="binding site" evidence="10">
    <location>
        <position position="259"/>
    </location>
    <ligand>
        <name>ATP</name>
        <dbReference type="ChEBI" id="CHEBI:30616"/>
    </ligand>
</feature>
<name>A0A2N3XUE9_SACSN</name>
<dbReference type="InterPro" id="IPR001962">
    <property type="entry name" value="Asn_synthase"/>
</dbReference>
<dbReference type="InterPro" id="IPR006426">
    <property type="entry name" value="Asn_synth_AEB"/>
</dbReference>
<dbReference type="Pfam" id="PF13537">
    <property type="entry name" value="GATase_7"/>
    <property type="match status" value="1"/>
</dbReference>
<evidence type="ECO:0000256" key="10">
    <source>
        <dbReference type="PIRSR" id="PIRSR001589-2"/>
    </source>
</evidence>
<feature type="binding site" evidence="10">
    <location>
        <position position="100"/>
    </location>
    <ligand>
        <name>L-glutamine</name>
        <dbReference type="ChEBI" id="CHEBI:58359"/>
    </ligand>
</feature>
<keyword evidence="7 9" id="KW-0315">Glutamine amidotransferase</keyword>
<keyword evidence="6 9" id="KW-0061">Asparagine biosynthesis</keyword>
<accession>A0A2N3XUE9</accession>
<dbReference type="GO" id="GO:0005524">
    <property type="term" value="F:ATP binding"/>
    <property type="evidence" value="ECO:0007669"/>
    <property type="project" value="UniProtKB-KW"/>
</dbReference>
<evidence type="ECO:0000256" key="4">
    <source>
        <dbReference type="ARBA" id="ARBA00022741"/>
    </source>
</evidence>
<comment type="pathway">
    <text evidence="1">Amino-acid biosynthesis; L-asparagine biosynthesis; L-asparagine from L-aspartate (L-Gln route): step 1/1.</text>
</comment>
<evidence type="ECO:0000256" key="9">
    <source>
        <dbReference type="PIRSR" id="PIRSR001589-1"/>
    </source>
</evidence>
<feature type="binding site" evidence="10">
    <location>
        <begin position="371"/>
        <end position="372"/>
    </location>
    <ligand>
        <name>ATP</name>
        <dbReference type="ChEBI" id="CHEBI:30616"/>
    </ligand>
</feature>
<dbReference type="SUPFAM" id="SSF52402">
    <property type="entry name" value="Adenine nucleotide alpha hydrolases-like"/>
    <property type="match status" value="1"/>
</dbReference>
<evidence type="ECO:0000256" key="2">
    <source>
        <dbReference type="ARBA" id="ARBA00005752"/>
    </source>
</evidence>
<evidence type="ECO:0000256" key="1">
    <source>
        <dbReference type="ARBA" id="ARBA00005187"/>
    </source>
</evidence>
<dbReference type="PANTHER" id="PTHR43284:SF1">
    <property type="entry name" value="ASPARAGINE SYNTHETASE"/>
    <property type="match status" value="1"/>
</dbReference>
<keyword evidence="14" id="KW-1185">Reference proteome</keyword>
<feature type="active site" description="For GATase activity" evidence="9">
    <location>
        <position position="2"/>
    </location>
</feature>
<proteinExistence type="inferred from homology"/>
<protein>
    <recommendedName>
        <fullName evidence="3">asparagine synthase (glutamine-hydrolyzing)</fullName>
        <ecNumber evidence="3">6.3.5.4</ecNumber>
    </recommendedName>
</protein>
<evidence type="ECO:0000313" key="14">
    <source>
        <dbReference type="Proteomes" id="UP000233786"/>
    </source>
</evidence>
<dbReference type="SUPFAM" id="SSF56235">
    <property type="entry name" value="N-terminal nucleophile aminohydrolases (Ntn hydrolases)"/>
    <property type="match status" value="1"/>
</dbReference>
<organism evidence="13 14">
    <name type="scientific">Saccharopolyspora spinosa</name>
    <dbReference type="NCBI Taxonomy" id="60894"/>
    <lineage>
        <taxon>Bacteria</taxon>
        <taxon>Bacillati</taxon>
        <taxon>Actinomycetota</taxon>
        <taxon>Actinomycetes</taxon>
        <taxon>Pseudonocardiales</taxon>
        <taxon>Pseudonocardiaceae</taxon>
        <taxon>Saccharopolyspora</taxon>
    </lineage>
</organism>
<comment type="caution">
    <text evidence="13">The sequence shown here is derived from an EMBL/GenBank/DDBJ whole genome shotgun (WGS) entry which is preliminary data.</text>
</comment>
<dbReference type="AlphaFoldDB" id="A0A2N3XUE9"/>
<dbReference type="InterPro" id="IPR029055">
    <property type="entry name" value="Ntn_hydrolases_N"/>
</dbReference>
<dbReference type="EMBL" id="PJNB01000001">
    <property type="protein sequence ID" value="PKW14313.1"/>
    <property type="molecule type" value="Genomic_DNA"/>
</dbReference>
<dbReference type="EC" id="6.3.5.4" evidence="3"/>
<dbReference type="CDD" id="cd00712">
    <property type="entry name" value="AsnB"/>
    <property type="match status" value="1"/>
</dbReference>
<dbReference type="Proteomes" id="UP000233786">
    <property type="component" value="Unassembled WGS sequence"/>
</dbReference>
<evidence type="ECO:0000313" key="13">
    <source>
        <dbReference type="EMBL" id="PKW14313.1"/>
    </source>
</evidence>
<dbReference type="PANTHER" id="PTHR43284">
    <property type="entry name" value="ASPARAGINE SYNTHETASE (GLUTAMINE-HYDROLYZING)"/>
    <property type="match status" value="1"/>
</dbReference>
<feature type="binding site" evidence="10">
    <location>
        <position position="285"/>
    </location>
    <ligand>
        <name>ATP</name>
        <dbReference type="ChEBI" id="CHEBI:30616"/>
    </ligand>
</feature>
<gene>
    <name evidence="13" type="ORF">A8926_1920</name>
</gene>
<dbReference type="STRING" id="994479.GCA_000194155_02154"/>
<dbReference type="PIRSF" id="PIRSF001589">
    <property type="entry name" value="Asn_synthetase_glu-h"/>
    <property type="match status" value="1"/>
</dbReference>